<name>A0ABZ2YTP8_9BACT</name>
<protein>
    <recommendedName>
        <fullName evidence="4">WW domain-containing protein</fullName>
    </recommendedName>
</protein>
<evidence type="ECO:0000313" key="2">
    <source>
        <dbReference type="EMBL" id="WZN42884.1"/>
    </source>
</evidence>
<dbReference type="Proteomes" id="UP001485459">
    <property type="component" value="Chromosome"/>
</dbReference>
<sequence>MQKSILLAASAFLLLAHPAFPATRSDPPVPQYRENNWVKSKTGAWAARSDGKSYWYKLDKNARVWWSPSGHEWSEVPTGMWADKQDRQLKIGEGKLWWTADEGKNFEEVPEWKWQGPRGEWYKFDAKWTLWVMR</sequence>
<dbReference type="EMBL" id="CP149822">
    <property type="protein sequence ID" value="WZN42884.1"/>
    <property type="molecule type" value="Genomic_DNA"/>
</dbReference>
<gene>
    <name evidence="2" type="ORF">WJU16_07535</name>
</gene>
<evidence type="ECO:0000313" key="3">
    <source>
        <dbReference type="Proteomes" id="UP001485459"/>
    </source>
</evidence>
<evidence type="ECO:0000256" key="1">
    <source>
        <dbReference type="SAM" id="SignalP"/>
    </source>
</evidence>
<keyword evidence="3" id="KW-1185">Reference proteome</keyword>
<reference evidence="3" key="1">
    <citation type="submission" date="2024-03" db="EMBL/GenBank/DDBJ databases">
        <title>Chitinophaga horti sp. nov., isolated from garden soil.</title>
        <authorList>
            <person name="Lee D.S."/>
            <person name="Han D.M."/>
            <person name="Baek J.H."/>
            <person name="Choi D.G."/>
            <person name="Jeon J.H."/>
            <person name="Jeon C.O."/>
        </authorList>
    </citation>
    <scope>NUCLEOTIDE SEQUENCE [LARGE SCALE GENOMIC DNA]</scope>
    <source>
        <strain evidence="3">GPA1</strain>
    </source>
</reference>
<evidence type="ECO:0008006" key="4">
    <source>
        <dbReference type="Google" id="ProtNLM"/>
    </source>
</evidence>
<proteinExistence type="predicted"/>
<keyword evidence="1" id="KW-0732">Signal</keyword>
<feature type="signal peptide" evidence="1">
    <location>
        <begin position="1"/>
        <end position="21"/>
    </location>
</feature>
<feature type="chain" id="PRO_5047471980" description="WW domain-containing protein" evidence="1">
    <location>
        <begin position="22"/>
        <end position="134"/>
    </location>
</feature>
<accession>A0ABZ2YTP8</accession>
<dbReference type="RefSeq" id="WP_341837711.1">
    <property type="nucleotide sequence ID" value="NZ_CP149822.1"/>
</dbReference>
<organism evidence="2 3">
    <name type="scientific">Chitinophaga pollutisoli</name>
    <dbReference type="NCBI Taxonomy" id="3133966"/>
    <lineage>
        <taxon>Bacteria</taxon>
        <taxon>Pseudomonadati</taxon>
        <taxon>Bacteroidota</taxon>
        <taxon>Chitinophagia</taxon>
        <taxon>Chitinophagales</taxon>
        <taxon>Chitinophagaceae</taxon>
        <taxon>Chitinophaga</taxon>
    </lineage>
</organism>